<accession>A0A1M7YGK5</accession>
<organism evidence="1 2">
    <name type="scientific">Desulfopila aestuarii DSM 18488</name>
    <dbReference type="NCBI Taxonomy" id="1121416"/>
    <lineage>
        <taxon>Bacteria</taxon>
        <taxon>Pseudomonadati</taxon>
        <taxon>Thermodesulfobacteriota</taxon>
        <taxon>Desulfobulbia</taxon>
        <taxon>Desulfobulbales</taxon>
        <taxon>Desulfocapsaceae</taxon>
        <taxon>Desulfopila</taxon>
    </lineage>
</organism>
<keyword evidence="2" id="KW-1185">Reference proteome</keyword>
<dbReference type="Proteomes" id="UP000184603">
    <property type="component" value="Unassembled WGS sequence"/>
</dbReference>
<evidence type="ECO:0000313" key="2">
    <source>
        <dbReference type="Proteomes" id="UP000184603"/>
    </source>
</evidence>
<sequence>MEKTQLQALLATVENHEKYKDLDALNGSLRGYSSPASLLIQDGKFYLKKNSTSPLVELGDEIMVSIFAGIPAIGLSRAFFANGYSGGQTRPDCFSPDGITAASSNPVSASCRSCPNSQWGSGANSVGTACRASKNLILLLLKDEEEPDLVTLRISGKSITNLQRYVSQFEEQSVAVYKFATNLTLDHGSKYPVVEFEVVNIFVPEELKELKRFLDLPEVQEHLNR</sequence>
<dbReference type="STRING" id="1121416.SAMN02745220_04207"/>
<proteinExistence type="predicted"/>
<evidence type="ECO:0000313" key="1">
    <source>
        <dbReference type="EMBL" id="SHO51750.1"/>
    </source>
</evidence>
<dbReference type="AlphaFoldDB" id="A0A1M7YGK5"/>
<gene>
    <name evidence="1" type="ORF">SAMN02745220_04207</name>
</gene>
<name>A0A1M7YGK5_9BACT</name>
<reference evidence="1 2" key="1">
    <citation type="submission" date="2016-12" db="EMBL/GenBank/DDBJ databases">
        <authorList>
            <person name="Song W.-J."/>
            <person name="Kurnit D.M."/>
        </authorList>
    </citation>
    <scope>NUCLEOTIDE SEQUENCE [LARGE SCALE GENOMIC DNA]</scope>
    <source>
        <strain evidence="1 2">DSM 18488</strain>
    </source>
</reference>
<dbReference type="EMBL" id="FRFE01000028">
    <property type="protein sequence ID" value="SHO51750.1"/>
    <property type="molecule type" value="Genomic_DNA"/>
</dbReference>
<protein>
    <submittedName>
        <fullName evidence="1">Uncharacterized protein</fullName>
    </submittedName>
</protein>
<dbReference type="RefSeq" id="WP_073615630.1">
    <property type="nucleotide sequence ID" value="NZ_FRFE01000028.1"/>
</dbReference>